<dbReference type="PRINTS" id="PR00623">
    <property type="entry name" value="HISTONEH4"/>
</dbReference>
<dbReference type="InterPro" id="IPR009072">
    <property type="entry name" value="Histone-fold"/>
</dbReference>
<dbReference type="GO" id="GO:0030527">
    <property type="term" value="F:structural constituent of chromatin"/>
    <property type="evidence" value="ECO:0007669"/>
    <property type="project" value="InterPro"/>
</dbReference>
<dbReference type="GO" id="GO:0003677">
    <property type="term" value="F:DNA binding"/>
    <property type="evidence" value="ECO:0007669"/>
    <property type="project" value="UniProtKB-KW"/>
</dbReference>
<evidence type="ECO:0000313" key="9">
    <source>
        <dbReference type="EMBL" id="SJX65786.1"/>
    </source>
</evidence>
<evidence type="ECO:0000256" key="7">
    <source>
        <dbReference type="ARBA" id="ARBA00023269"/>
    </source>
</evidence>
<keyword evidence="6" id="KW-0539">Nucleus</keyword>
<accession>A0A2N8ULK0</accession>
<gene>
    <name evidence="9" type="ORF">SRS1_16341</name>
</gene>
<dbReference type="Gene3D" id="2.40.128.680">
    <property type="match status" value="1"/>
</dbReference>
<organism evidence="9 10">
    <name type="scientific">Sporisorium reilianum f. sp. reilianum</name>
    <dbReference type="NCBI Taxonomy" id="72559"/>
    <lineage>
        <taxon>Eukaryota</taxon>
        <taxon>Fungi</taxon>
        <taxon>Dikarya</taxon>
        <taxon>Basidiomycota</taxon>
        <taxon>Ustilaginomycotina</taxon>
        <taxon>Ustilaginomycetes</taxon>
        <taxon>Ustilaginales</taxon>
        <taxon>Ustilaginaceae</taxon>
        <taxon>Sporisorium</taxon>
    </lineage>
</organism>
<comment type="subcellular location">
    <subcellularLocation>
        <location evidence="2">Chromosome</location>
    </subcellularLocation>
    <subcellularLocation>
        <location evidence="1">Nucleus</location>
    </subcellularLocation>
</comment>
<protein>
    <recommendedName>
        <fullName evidence="11">Histone H4</fullName>
    </recommendedName>
</protein>
<feature type="compositionally biased region" description="Acidic residues" evidence="8">
    <location>
        <begin position="147"/>
        <end position="161"/>
    </location>
</feature>
<evidence type="ECO:0000256" key="5">
    <source>
        <dbReference type="ARBA" id="ARBA00023125"/>
    </source>
</evidence>
<evidence type="ECO:0000256" key="4">
    <source>
        <dbReference type="ARBA" id="ARBA00022454"/>
    </source>
</evidence>
<dbReference type="CDD" id="cd22912">
    <property type="entry name" value="HFD_H4"/>
    <property type="match status" value="1"/>
</dbReference>
<dbReference type="CDD" id="cd09271">
    <property type="entry name" value="RNase_H2-C"/>
    <property type="match status" value="1"/>
</dbReference>
<dbReference type="GO" id="GO:0046982">
    <property type="term" value="F:protein heterodimerization activity"/>
    <property type="evidence" value="ECO:0007669"/>
    <property type="project" value="InterPro"/>
</dbReference>
<dbReference type="EMBL" id="LT795072">
    <property type="protein sequence ID" value="SJX65786.1"/>
    <property type="molecule type" value="Genomic_DNA"/>
</dbReference>
<evidence type="ECO:0008006" key="11">
    <source>
        <dbReference type="Google" id="ProtNLM"/>
    </source>
</evidence>
<reference evidence="9 10" key="1">
    <citation type="submission" date="2017-02" db="EMBL/GenBank/DDBJ databases">
        <authorList>
            <person name="Peterson S.W."/>
        </authorList>
    </citation>
    <scope>NUCLEOTIDE SEQUENCE [LARGE SCALE GENOMIC DNA]</scope>
    <source>
        <strain evidence="9 10">SRS1_H2-8</strain>
    </source>
</reference>
<dbReference type="GO" id="GO:0006401">
    <property type="term" value="P:RNA catabolic process"/>
    <property type="evidence" value="ECO:0007669"/>
    <property type="project" value="InterPro"/>
</dbReference>
<evidence type="ECO:0000256" key="1">
    <source>
        <dbReference type="ARBA" id="ARBA00004123"/>
    </source>
</evidence>
<dbReference type="Pfam" id="PF08615">
    <property type="entry name" value="RNase_H2_suC"/>
    <property type="match status" value="1"/>
</dbReference>
<evidence type="ECO:0000313" key="10">
    <source>
        <dbReference type="Proteomes" id="UP000239563"/>
    </source>
</evidence>
<feature type="compositionally biased region" description="Low complexity" evidence="8">
    <location>
        <begin position="102"/>
        <end position="113"/>
    </location>
</feature>
<proteinExistence type="inferred from homology"/>
<sequence>MTAGPAIQLLPPPIDISFGDDQHSLPQCTANLMPFSIDYDGPAPVDSFLVQRPASPATDAVTDDSTGESYISAFRGRAIQSTPLPLPAGFVAKVVSVSQVVSSPTSTSDGSTTALAQKDANEEAEREKKRRRIANQPPARQQKFSMDNDDDDEGDADQDDVDSTHDASPPPQSPEAQPADQQKPHNAGPTIHIRPLATVHPNHLTVWGPDGPIDKGDDSFFRTVGEWYSVVSPLSIKTLAGQGSGRTAERATKRYRAQRSALERITKGSIRRLARRGGVKRLAGTVYEETRFILRDFVARAVRDAIVYSRKPAPNPLPLARSAY</sequence>
<dbReference type="InterPro" id="IPR001951">
    <property type="entry name" value="Histone_H4"/>
</dbReference>
<dbReference type="PANTHER" id="PTHR47204">
    <property type="entry name" value="OS02G0168900 PROTEIN"/>
    <property type="match status" value="1"/>
</dbReference>
<evidence type="ECO:0000256" key="6">
    <source>
        <dbReference type="ARBA" id="ARBA00023242"/>
    </source>
</evidence>
<dbReference type="GO" id="GO:0000786">
    <property type="term" value="C:nucleosome"/>
    <property type="evidence" value="ECO:0007669"/>
    <property type="project" value="UniProtKB-KW"/>
</dbReference>
<dbReference type="AlphaFoldDB" id="A0A2N8ULK0"/>
<dbReference type="Proteomes" id="UP000239563">
    <property type="component" value="Chromosome XIX"/>
</dbReference>
<dbReference type="GO" id="GO:0005634">
    <property type="term" value="C:nucleus"/>
    <property type="evidence" value="ECO:0007669"/>
    <property type="project" value="UniProtKB-SubCell"/>
</dbReference>
<dbReference type="SUPFAM" id="SSF47113">
    <property type="entry name" value="Histone-fold"/>
    <property type="match status" value="1"/>
</dbReference>
<name>A0A2N8ULK0_9BASI</name>
<evidence type="ECO:0000256" key="3">
    <source>
        <dbReference type="ARBA" id="ARBA00006564"/>
    </source>
</evidence>
<evidence type="ECO:0000256" key="8">
    <source>
        <dbReference type="SAM" id="MobiDB-lite"/>
    </source>
</evidence>
<keyword evidence="4" id="KW-0158">Chromosome</keyword>
<feature type="region of interest" description="Disordered" evidence="8">
    <location>
        <begin position="102"/>
        <end position="191"/>
    </location>
</feature>
<dbReference type="InterPro" id="IPR013924">
    <property type="entry name" value="RNase_H2_suC"/>
</dbReference>
<dbReference type="Gene3D" id="1.10.20.10">
    <property type="entry name" value="Histone, subunit A"/>
    <property type="match status" value="1"/>
</dbReference>
<keyword evidence="5" id="KW-0238">DNA-binding</keyword>
<dbReference type="PANTHER" id="PTHR47204:SF1">
    <property type="entry name" value="RIBONUCLEASE H2 SUBUNIT C"/>
    <property type="match status" value="1"/>
</dbReference>
<comment type="similarity">
    <text evidence="3">Belongs to the histone H4 family.</text>
</comment>
<dbReference type="GO" id="GO:0032299">
    <property type="term" value="C:ribonuclease H2 complex"/>
    <property type="evidence" value="ECO:0007669"/>
    <property type="project" value="InterPro"/>
</dbReference>
<keyword evidence="7" id="KW-0544">Nucleosome core</keyword>
<evidence type="ECO:0000256" key="2">
    <source>
        <dbReference type="ARBA" id="ARBA00004286"/>
    </source>
</evidence>